<proteinExistence type="predicted"/>
<feature type="chain" id="PRO_5019462888" evidence="1">
    <location>
        <begin position="18"/>
        <end position="76"/>
    </location>
</feature>
<dbReference type="Proteomes" id="UP000275385">
    <property type="component" value="Unassembled WGS sequence"/>
</dbReference>
<evidence type="ECO:0000313" key="2">
    <source>
        <dbReference type="EMBL" id="RKU42621.1"/>
    </source>
</evidence>
<evidence type="ECO:0000256" key="1">
    <source>
        <dbReference type="SAM" id="SignalP"/>
    </source>
</evidence>
<sequence length="76" mass="8101">MKTVICLVSFIACLVSAAPTDGPYRFGDACGRGTQVAICTSESFCAKVEGFYNSRDCGDSFLGCCYDIPALRPDSE</sequence>
<comment type="caution">
    <text evidence="2">The sequence shown here is derived from an EMBL/GenBank/DDBJ whole genome shotgun (WGS) entry which is preliminary data.</text>
</comment>
<reference evidence="2 3" key="1">
    <citation type="submission" date="2018-08" db="EMBL/GenBank/DDBJ databases">
        <title>Draft genome of the lignicolous fungus Coniochaeta pulveracea.</title>
        <authorList>
            <person name="Borstlap C.J."/>
            <person name="De Witt R.N."/>
            <person name="Botha A."/>
            <person name="Volschenk H."/>
        </authorList>
    </citation>
    <scope>NUCLEOTIDE SEQUENCE [LARGE SCALE GENOMIC DNA]</scope>
    <source>
        <strain evidence="2 3">CAB683</strain>
    </source>
</reference>
<accession>A0A420Y406</accession>
<organism evidence="2 3">
    <name type="scientific">Coniochaeta pulveracea</name>
    <dbReference type="NCBI Taxonomy" id="177199"/>
    <lineage>
        <taxon>Eukaryota</taxon>
        <taxon>Fungi</taxon>
        <taxon>Dikarya</taxon>
        <taxon>Ascomycota</taxon>
        <taxon>Pezizomycotina</taxon>
        <taxon>Sordariomycetes</taxon>
        <taxon>Sordariomycetidae</taxon>
        <taxon>Coniochaetales</taxon>
        <taxon>Coniochaetaceae</taxon>
        <taxon>Coniochaeta</taxon>
    </lineage>
</organism>
<keyword evidence="3" id="KW-1185">Reference proteome</keyword>
<dbReference type="EMBL" id="QVQW01000054">
    <property type="protein sequence ID" value="RKU42621.1"/>
    <property type="molecule type" value="Genomic_DNA"/>
</dbReference>
<name>A0A420Y406_9PEZI</name>
<protein>
    <submittedName>
        <fullName evidence="2">Uncharacterized protein</fullName>
    </submittedName>
</protein>
<dbReference type="AlphaFoldDB" id="A0A420Y406"/>
<dbReference type="OrthoDB" id="10045365at2759"/>
<evidence type="ECO:0000313" key="3">
    <source>
        <dbReference type="Proteomes" id="UP000275385"/>
    </source>
</evidence>
<feature type="signal peptide" evidence="1">
    <location>
        <begin position="1"/>
        <end position="17"/>
    </location>
</feature>
<keyword evidence="1" id="KW-0732">Signal</keyword>
<gene>
    <name evidence="2" type="ORF">DL546_005669</name>
</gene>